<evidence type="ECO:0000256" key="2">
    <source>
        <dbReference type="SAM" id="MobiDB-lite"/>
    </source>
</evidence>
<evidence type="ECO:0000259" key="3">
    <source>
        <dbReference type="PROSITE" id="PS50158"/>
    </source>
</evidence>
<proteinExistence type="predicted"/>
<dbReference type="PANTHER" id="PTHR31286">
    <property type="entry name" value="GLYCINE-RICH CELL WALL STRUCTURAL PROTEIN 1.8-LIKE"/>
    <property type="match status" value="1"/>
</dbReference>
<dbReference type="Proteomes" id="UP001318860">
    <property type="component" value="Unassembled WGS sequence"/>
</dbReference>
<keyword evidence="1" id="KW-0863">Zinc-finger</keyword>
<protein>
    <recommendedName>
        <fullName evidence="3">CCHC-type domain-containing protein</fullName>
    </recommendedName>
</protein>
<dbReference type="Pfam" id="PF14392">
    <property type="entry name" value="zf-CCHC_4"/>
    <property type="match status" value="1"/>
</dbReference>
<feature type="compositionally biased region" description="Basic and acidic residues" evidence="2">
    <location>
        <begin position="399"/>
        <end position="413"/>
    </location>
</feature>
<evidence type="ECO:0000313" key="5">
    <source>
        <dbReference type="Proteomes" id="UP001318860"/>
    </source>
</evidence>
<dbReference type="InterPro" id="IPR025558">
    <property type="entry name" value="DUF4283"/>
</dbReference>
<evidence type="ECO:0000256" key="1">
    <source>
        <dbReference type="PROSITE-ProRule" id="PRU00047"/>
    </source>
</evidence>
<feature type="region of interest" description="Disordered" evidence="2">
    <location>
        <begin position="242"/>
        <end position="364"/>
    </location>
</feature>
<feature type="domain" description="CCHC-type" evidence="3">
    <location>
        <begin position="211"/>
        <end position="224"/>
    </location>
</feature>
<keyword evidence="5" id="KW-1185">Reference proteome</keyword>
<sequence length="464" mass="52981">MDPDEVMRLVEILKRTKVEDEDRVILDGDTVKKEADRVQHCLLAKVFSNKPVNREVFKQQMPKILQTSKSVEVEVVGENLFILEFRSAIDRRRTLTEGPWNLFRNLVLFQEVQGLQNPRDIEFKHIDIWVQLHNLPLAFMNKRVIQTIGGKVGTVLEIDEGEGGNCWGKFARVRVRVEMDKPLKKCVSVQVEQEKEEIIIILVYERLPDFCFACGRIGHILKDCGDGDAKKEPPEYGAWLKAASHSGGKKSREEGKNQTRTSLSGSSNSNRAFEWNAGDKQDSQGRDPDKEITPTRLNQEFEEVLSNGGGLSRNPLAFDPPELEQKEEEVPEIEDKMDLVTYGPYRDDNMGNSMGRHIQGSQTTQPAIQFKTLIEDETSSDTIMSTGRSPKKWKKLAREKKANKGKSDDEQKFHEKKKRKITEEGYKENGQMCAVKKRHAPTDESDDPEHYATAEVAMQPRREL</sequence>
<comment type="caution">
    <text evidence="4">The sequence shown here is derived from an EMBL/GenBank/DDBJ whole genome shotgun (WGS) entry which is preliminary data.</text>
</comment>
<dbReference type="InterPro" id="IPR001878">
    <property type="entry name" value="Znf_CCHC"/>
</dbReference>
<keyword evidence="1" id="KW-0862">Zinc</keyword>
<feature type="compositionally biased region" description="Basic and acidic residues" evidence="2">
    <location>
        <begin position="277"/>
        <end position="293"/>
    </location>
</feature>
<feature type="compositionally biased region" description="Basic residues" evidence="2">
    <location>
        <begin position="389"/>
        <end position="398"/>
    </location>
</feature>
<feature type="compositionally biased region" description="Acidic residues" evidence="2">
    <location>
        <begin position="321"/>
        <end position="332"/>
    </location>
</feature>
<evidence type="ECO:0000313" key="4">
    <source>
        <dbReference type="EMBL" id="KAK6144176.1"/>
    </source>
</evidence>
<keyword evidence="1" id="KW-0479">Metal-binding</keyword>
<dbReference type="InterPro" id="IPR040256">
    <property type="entry name" value="At4g02000-like"/>
</dbReference>
<dbReference type="PROSITE" id="PS50158">
    <property type="entry name" value="ZF_CCHC"/>
    <property type="match status" value="1"/>
</dbReference>
<dbReference type="EMBL" id="JABTTQ020000012">
    <property type="protein sequence ID" value="KAK6144176.1"/>
    <property type="molecule type" value="Genomic_DNA"/>
</dbReference>
<gene>
    <name evidence="4" type="ORF">DH2020_020996</name>
</gene>
<name>A0ABR0WBM4_REHGL</name>
<feature type="region of interest" description="Disordered" evidence="2">
    <location>
        <begin position="379"/>
        <end position="464"/>
    </location>
</feature>
<dbReference type="PANTHER" id="PTHR31286:SF167">
    <property type="entry name" value="OS09G0268800 PROTEIN"/>
    <property type="match status" value="1"/>
</dbReference>
<dbReference type="Pfam" id="PF14111">
    <property type="entry name" value="DUF4283"/>
    <property type="match status" value="1"/>
</dbReference>
<dbReference type="InterPro" id="IPR025836">
    <property type="entry name" value="Zn_knuckle_CX2CX4HX4C"/>
</dbReference>
<feature type="compositionally biased region" description="Polar residues" evidence="2">
    <location>
        <begin position="258"/>
        <end position="271"/>
    </location>
</feature>
<accession>A0ABR0WBM4</accession>
<organism evidence="4 5">
    <name type="scientific">Rehmannia glutinosa</name>
    <name type="common">Chinese foxglove</name>
    <dbReference type="NCBI Taxonomy" id="99300"/>
    <lineage>
        <taxon>Eukaryota</taxon>
        <taxon>Viridiplantae</taxon>
        <taxon>Streptophyta</taxon>
        <taxon>Embryophyta</taxon>
        <taxon>Tracheophyta</taxon>
        <taxon>Spermatophyta</taxon>
        <taxon>Magnoliopsida</taxon>
        <taxon>eudicotyledons</taxon>
        <taxon>Gunneridae</taxon>
        <taxon>Pentapetalae</taxon>
        <taxon>asterids</taxon>
        <taxon>lamiids</taxon>
        <taxon>Lamiales</taxon>
        <taxon>Orobanchaceae</taxon>
        <taxon>Rehmannieae</taxon>
        <taxon>Rehmannia</taxon>
    </lineage>
</organism>
<reference evidence="4 5" key="1">
    <citation type="journal article" date="2021" name="Comput. Struct. Biotechnol. J.">
        <title>De novo genome assembly of the potent medicinal plant Rehmannia glutinosa using nanopore technology.</title>
        <authorList>
            <person name="Ma L."/>
            <person name="Dong C."/>
            <person name="Song C."/>
            <person name="Wang X."/>
            <person name="Zheng X."/>
            <person name="Niu Y."/>
            <person name="Chen S."/>
            <person name="Feng W."/>
        </authorList>
    </citation>
    <scope>NUCLEOTIDE SEQUENCE [LARGE SCALE GENOMIC DNA]</scope>
    <source>
        <strain evidence="4">DH-2019</strain>
    </source>
</reference>